<organism evidence="2 3">
    <name type="scientific">Eikenella exigua</name>
    <dbReference type="NCBI Taxonomy" id="2528037"/>
    <lineage>
        <taxon>Bacteria</taxon>
        <taxon>Pseudomonadati</taxon>
        <taxon>Pseudomonadota</taxon>
        <taxon>Betaproteobacteria</taxon>
        <taxon>Neisseriales</taxon>
        <taxon>Neisseriaceae</taxon>
        <taxon>Eikenella</taxon>
    </lineage>
</organism>
<protein>
    <submittedName>
        <fullName evidence="2">Uncharacterized protein</fullName>
    </submittedName>
</protein>
<keyword evidence="3" id="KW-1185">Reference proteome</keyword>
<feature type="region of interest" description="Disordered" evidence="1">
    <location>
        <begin position="64"/>
        <end position="105"/>
    </location>
</feature>
<evidence type="ECO:0000313" key="3">
    <source>
        <dbReference type="Proteomes" id="UP000326695"/>
    </source>
</evidence>
<dbReference type="Proteomes" id="UP000326695">
    <property type="component" value="Chromosome"/>
</dbReference>
<dbReference type="EMBL" id="CP038018">
    <property type="protein sequence ID" value="QED92874.1"/>
    <property type="molecule type" value="Genomic_DNA"/>
</dbReference>
<dbReference type="KEGG" id="eex:EZJ17_09840"/>
<dbReference type="RefSeq" id="WP_151086535.1">
    <property type="nucleotide sequence ID" value="NZ_CP038018.1"/>
</dbReference>
<accession>A0AAX1F9V5</accession>
<evidence type="ECO:0000313" key="2">
    <source>
        <dbReference type="EMBL" id="QED92874.1"/>
    </source>
</evidence>
<sequence length="184" mass="19917">MTTKAGLSAQRKVAELLSDGNWYSIASIAKSTGLGAEAIDVLYRMEQIGAVECEIIGGRSRYRDAAQAGSLKPQPRKKPVPKPKTKPEPAPPPELPPQAVQAEPPTRAAELLSEDDTVDVPFLPIKANTGEQPISERTLKIGGFSDGSFTISRSHGIRSELTLTREEAQQVVAFIQRFIHMEAA</sequence>
<proteinExistence type="predicted"/>
<name>A0AAX1F9V5_9NEIS</name>
<reference evidence="3" key="1">
    <citation type="journal article" date="2019" name="J. Anim. Genet.">
        <title>Description and whole genome sequencing of Eikenella exigua sp. nov., isolated from brain abscess and blood.</title>
        <authorList>
            <person name="Stormo K.A."/>
            <person name="Nygaard R.M."/>
            <person name="Bruvold T.S."/>
            <person name="Dimmen G."/>
            <person name="Lindemann P.C."/>
            <person name="Jordal S."/>
            <person name="Kommedal O."/>
        </authorList>
    </citation>
    <scope>NUCLEOTIDE SEQUENCE [LARGE SCALE GENOMIC DNA]</scope>
    <source>
        <strain evidence="3">PXX</strain>
    </source>
</reference>
<feature type="compositionally biased region" description="Basic residues" evidence="1">
    <location>
        <begin position="74"/>
        <end position="84"/>
    </location>
</feature>
<evidence type="ECO:0000256" key="1">
    <source>
        <dbReference type="SAM" id="MobiDB-lite"/>
    </source>
</evidence>
<dbReference type="AlphaFoldDB" id="A0AAX1F9V5"/>
<gene>
    <name evidence="2" type="ORF">EZJ17_09840</name>
</gene>